<reference evidence="3" key="1">
    <citation type="submission" date="2017-09" db="EMBL/GenBank/DDBJ databases">
        <title>FDA dAtabase for Regulatory Grade micrObial Sequences (FDA-ARGOS): Supporting development and validation of Infectious Disease Dx tests.</title>
        <authorList>
            <person name="Goldberg B."/>
            <person name="Campos J."/>
            <person name="Tallon L."/>
            <person name="Sadzewicz L."/>
            <person name="Ott S."/>
            <person name="Zhao X."/>
            <person name="Nagaraj S."/>
            <person name="Vavikolanu K."/>
            <person name="Aluvathingal J."/>
            <person name="Nadendla S."/>
            <person name="Geyer C."/>
            <person name="Sichtig H."/>
        </authorList>
    </citation>
    <scope>NUCLEOTIDE SEQUENCE [LARGE SCALE GENOMIC DNA]</scope>
    <source>
        <strain evidence="3">FDAARGOS_370</strain>
    </source>
</reference>
<organism evidence="2 3">
    <name type="scientific">Edwardsiella tarda</name>
    <dbReference type="NCBI Taxonomy" id="636"/>
    <lineage>
        <taxon>Bacteria</taxon>
        <taxon>Pseudomonadati</taxon>
        <taxon>Pseudomonadota</taxon>
        <taxon>Gammaproteobacteria</taxon>
        <taxon>Enterobacterales</taxon>
        <taxon>Hafniaceae</taxon>
        <taxon>Edwardsiella</taxon>
    </lineage>
</organism>
<dbReference type="InterPro" id="IPR003458">
    <property type="entry name" value="Phage_T4_Gp38_tail_assem"/>
</dbReference>
<evidence type="ECO:0000256" key="1">
    <source>
        <dbReference type="SAM" id="Coils"/>
    </source>
</evidence>
<dbReference type="RefSeq" id="WP_098142589.1">
    <property type="nucleotide sequence ID" value="NZ_PDDV01000007.1"/>
</dbReference>
<dbReference type="PANTHER" id="PTHR34413">
    <property type="entry name" value="PROPHAGE TAIL FIBER ASSEMBLY PROTEIN HOMOLOG TFAE-RELATED-RELATED"/>
    <property type="match status" value="1"/>
</dbReference>
<gene>
    <name evidence="2" type="ORF">CRM76_01275</name>
</gene>
<accession>A0A2A7U730</accession>
<keyword evidence="1" id="KW-0175">Coiled coil</keyword>
<dbReference type="InterPro" id="IPR051220">
    <property type="entry name" value="TFA_Chaperone"/>
</dbReference>
<evidence type="ECO:0000313" key="2">
    <source>
        <dbReference type="EMBL" id="PEH74216.1"/>
    </source>
</evidence>
<feature type="coiled-coil region" evidence="1">
    <location>
        <begin position="135"/>
        <end position="169"/>
    </location>
</feature>
<dbReference type="Pfam" id="PF02413">
    <property type="entry name" value="Caudo_TAP"/>
    <property type="match status" value="1"/>
</dbReference>
<dbReference type="EMBL" id="PDDV01000007">
    <property type="protein sequence ID" value="PEH74216.1"/>
    <property type="molecule type" value="Genomic_DNA"/>
</dbReference>
<protein>
    <submittedName>
        <fullName evidence="2">Phage tail protein</fullName>
    </submittedName>
</protein>
<dbReference type="PANTHER" id="PTHR34413:SF2">
    <property type="entry name" value="PROPHAGE TAIL FIBER ASSEMBLY PROTEIN HOMOLOG TFAE-RELATED"/>
    <property type="match status" value="1"/>
</dbReference>
<dbReference type="AlphaFoldDB" id="A0A2A7U730"/>
<name>A0A2A7U730_EDWTA</name>
<dbReference type="OrthoDB" id="8596093at2"/>
<sequence length="205" mass="23445">MEYQLTPSQAEFNKKRLAKTAGWVLLYHANETTREYCGASYDYVMEGVGIPAYSYLDAPTQPEAGLALVRSPDGQRWEGVADHRGEVVWDTESRQPSTIQVLGEIPPRFTTQAPTSPFDVWTGEMWVKDKQAEQLAQLEQDQQHKARLLEQASQRIQLLTDKLELNETQDSTTLSQRLNDWRRYRLQVDDIIPTGEALIWPAPPE</sequence>
<comment type="caution">
    <text evidence="2">The sequence shown here is derived from an EMBL/GenBank/DDBJ whole genome shotgun (WGS) entry which is preliminary data.</text>
</comment>
<evidence type="ECO:0000313" key="3">
    <source>
        <dbReference type="Proteomes" id="UP000219788"/>
    </source>
</evidence>
<proteinExistence type="predicted"/>
<dbReference type="Proteomes" id="UP000219788">
    <property type="component" value="Unassembled WGS sequence"/>
</dbReference>